<protein>
    <submittedName>
        <fullName evidence="1">Uncharacterized protein</fullName>
    </submittedName>
</protein>
<evidence type="ECO:0000313" key="2">
    <source>
        <dbReference type="Proteomes" id="UP000694044"/>
    </source>
</evidence>
<accession>A0A8T1W6S3</accession>
<dbReference type="EMBL" id="JAGDFM010000070">
    <property type="protein sequence ID" value="KAG7387894.1"/>
    <property type="molecule type" value="Genomic_DNA"/>
</dbReference>
<sequence>MAAKAPLQLGKFGGESFVAEFRLYRFERQQEAKRFVRRDEVAPGSETPLVSAECGGPARILIRLGDHRTARSVLLNPLADAVQGPVTSLLRPEARCRGG</sequence>
<name>A0A8T1W6S3_9STRA</name>
<dbReference type="AlphaFoldDB" id="A0A8T1W6S3"/>
<keyword evidence="2" id="KW-1185">Reference proteome</keyword>
<evidence type="ECO:0000313" key="1">
    <source>
        <dbReference type="EMBL" id="KAG7387894.1"/>
    </source>
</evidence>
<dbReference type="Proteomes" id="UP000694044">
    <property type="component" value="Unassembled WGS sequence"/>
</dbReference>
<organism evidence="1 2">
    <name type="scientific">Phytophthora pseudosyringae</name>
    <dbReference type="NCBI Taxonomy" id="221518"/>
    <lineage>
        <taxon>Eukaryota</taxon>
        <taxon>Sar</taxon>
        <taxon>Stramenopiles</taxon>
        <taxon>Oomycota</taxon>
        <taxon>Peronosporomycetes</taxon>
        <taxon>Peronosporales</taxon>
        <taxon>Peronosporaceae</taxon>
        <taxon>Phytophthora</taxon>
    </lineage>
</organism>
<proteinExistence type="predicted"/>
<reference evidence="1" key="1">
    <citation type="submission" date="2021-02" db="EMBL/GenBank/DDBJ databases">
        <authorList>
            <person name="Palmer J.M."/>
        </authorList>
    </citation>
    <scope>NUCLEOTIDE SEQUENCE</scope>
    <source>
        <strain evidence="1">SCRP734</strain>
    </source>
</reference>
<comment type="caution">
    <text evidence="1">The sequence shown here is derived from an EMBL/GenBank/DDBJ whole genome shotgun (WGS) entry which is preliminary data.</text>
</comment>
<gene>
    <name evidence="1" type="ORF">PHYPSEUDO_013545</name>
</gene>